<dbReference type="OrthoDB" id="152799at2"/>
<evidence type="ECO:0000313" key="2">
    <source>
        <dbReference type="EMBL" id="TDO19735.1"/>
    </source>
</evidence>
<dbReference type="Proteomes" id="UP000295499">
    <property type="component" value="Unassembled WGS sequence"/>
</dbReference>
<protein>
    <submittedName>
        <fullName evidence="2">Acyltransferase-like protein</fullName>
    </submittedName>
</protein>
<comment type="caution">
    <text evidence="2">The sequence shown here is derived from an EMBL/GenBank/DDBJ whole genome shotgun (WGS) entry which is preliminary data.</text>
</comment>
<dbReference type="GO" id="GO:0016746">
    <property type="term" value="F:acyltransferase activity"/>
    <property type="evidence" value="ECO:0007669"/>
    <property type="project" value="UniProtKB-KW"/>
</dbReference>
<dbReference type="AlphaFoldDB" id="A0A4R6IFN9"/>
<dbReference type="SUPFAM" id="SSF69593">
    <property type="entry name" value="Glycerol-3-phosphate (1)-acyltransferase"/>
    <property type="match status" value="1"/>
</dbReference>
<reference evidence="2 3" key="1">
    <citation type="submission" date="2019-03" db="EMBL/GenBank/DDBJ databases">
        <title>Genomic Encyclopedia of Archaeal and Bacterial Type Strains, Phase II (KMG-II): from individual species to whole genera.</title>
        <authorList>
            <person name="Goeker M."/>
        </authorList>
    </citation>
    <scope>NUCLEOTIDE SEQUENCE [LARGE SCALE GENOMIC DNA]</scope>
    <source>
        <strain evidence="2 3">DSM 19034</strain>
    </source>
</reference>
<dbReference type="EMBL" id="SNWM01000006">
    <property type="protein sequence ID" value="TDO19735.1"/>
    <property type="molecule type" value="Genomic_DNA"/>
</dbReference>
<proteinExistence type="predicted"/>
<dbReference type="Pfam" id="PF01553">
    <property type="entry name" value="Acyltransferase"/>
    <property type="match status" value="1"/>
</dbReference>
<keyword evidence="2" id="KW-0808">Transferase</keyword>
<accession>A0A4R6IFN9</accession>
<feature type="domain" description="Phospholipid/glycerol acyltransferase" evidence="1">
    <location>
        <begin position="42"/>
        <end position="160"/>
    </location>
</feature>
<name>A0A4R6IFN9_9SPHI</name>
<evidence type="ECO:0000313" key="3">
    <source>
        <dbReference type="Proteomes" id="UP000295499"/>
    </source>
</evidence>
<gene>
    <name evidence="2" type="ORF">CLV32_4359</name>
</gene>
<keyword evidence="3" id="KW-1185">Reference proteome</keyword>
<organism evidence="2 3">
    <name type="scientific">Pedobacter duraquae</name>
    <dbReference type="NCBI Taxonomy" id="425511"/>
    <lineage>
        <taxon>Bacteria</taxon>
        <taxon>Pseudomonadati</taxon>
        <taxon>Bacteroidota</taxon>
        <taxon>Sphingobacteriia</taxon>
        <taxon>Sphingobacteriales</taxon>
        <taxon>Sphingobacteriaceae</taxon>
        <taxon>Pedobacter</taxon>
    </lineage>
</organism>
<dbReference type="SMART" id="SM00563">
    <property type="entry name" value="PlsC"/>
    <property type="match status" value="1"/>
</dbReference>
<sequence length="207" mass="24083">MHLSRKSPIIQQFFSWYTGYLIRRDFSGYTYDEISVAEDEAILLLANHFSWWDGLLLFQLNRLVLKKNFHILVGQTDFEKRWFLKYLGAFSPSSTGKDTVATLRYAGQLLDNPENLVLLFPQGKLYSAHVTAVNFEKGVMQVVNASQKNFKIIFAATFADYFASRKPRIKTALQCWEAEEYVSLQLLKSEYNKHYTKTLKEQTKIIV</sequence>
<dbReference type="InterPro" id="IPR002123">
    <property type="entry name" value="Plipid/glycerol_acylTrfase"/>
</dbReference>
<evidence type="ECO:0000259" key="1">
    <source>
        <dbReference type="SMART" id="SM00563"/>
    </source>
</evidence>
<keyword evidence="2" id="KW-0012">Acyltransferase</keyword>